<accession>A0A8C9YLY8</accession>
<proteinExistence type="predicted"/>
<reference evidence="1" key="2">
    <citation type="submission" date="2025-09" db="UniProtKB">
        <authorList>
            <consortium name="Ensembl"/>
        </authorList>
    </citation>
    <scope>IDENTIFICATION</scope>
</reference>
<dbReference type="Proteomes" id="UP000694568">
    <property type="component" value="Unplaced"/>
</dbReference>
<organism evidence="1 2">
    <name type="scientific">Sander lucioperca</name>
    <name type="common">Pike-perch</name>
    <name type="synonym">Perca lucioperca</name>
    <dbReference type="NCBI Taxonomy" id="283035"/>
    <lineage>
        <taxon>Eukaryota</taxon>
        <taxon>Metazoa</taxon>
        <taxon>Chordata</taxon>
        <taxon>Craniata</taxon>
        <taxon>Vertebrata</taxon>
        <taxon>Euteleostomi</taxon>
        <taxon>Actinopterygii</taxon>
        <taxon>Neopterygii</taxon>
        <taxon>Teleostei</taxon>
        <taxon>Neoteleostei</taxon>
        <taxon>Acanthomorphata</taxon>
        <taxon>Eupercaria</taxon>
        <taxon>Perciformes</taxon>
        <taxon>Percoidei</taxon>
        <taxon>Percidae</taxon>
        <taxon>Luciopercinae</taxon>
        <taxon>Sander</taxon>
    </lineage>
</organism>
<keyword evidence="2" id="KW-1185">Reference proteome</keyword>
<name>A0A8C9YLY8_SANLU</name>
<reference evidence="1" key="1">
    <citation type="submission" date="2025-08" db="UniProtKB">
        <authorList>
            <consortium name="Ensembl"/>
        </authorList>
    </citation>
    <scope>IDENTIFICATION</scope>
</reference>
<dbReference type="Ensembl" id="ENSSLUT00000028338.1">
    <property type="protein sequence ID" value="ENSSLUP00000027450.1"/>
    <property type="gene ID" value="ENSSLUG00000012471.1"/>
</dbReference>
<evidence type="ECO:0000313" key="2">
    <source>
        <dbReference type="Proteomes" id="UP000694568"/>
    </source>
</evidence>
<evidence type="ECO:0000313" key="1">
    <source>
        <dbReference type="Ensembl" id="ENSSLUP00000027450.1"/>
    </source>
</evidence>
<protein>
    <submittedName>
        <fullName evidence="1">Uncharacterized protein</fullName>
    </submittedName>
</protein>
<sequence>MQHLTAHILHCSFQKENITRFLAATQWSFIKFTPLSADNTDLQSSIHLFINSFKIRFKCCSSYFRAKCIISSIQTLLSLMKCQTDLKTITMETHSA</sequence>
<dbReference type="AlphaFoldDB" id="A0A8C9YLY8"/>